<accession>A0ABS3ZZ21</accession>
<sequence length="314" mass="34139">MTFLFNSDAQRGAVFREAFTRDLPHLPFAIGPATVSPVDIRYIITWSVPEALEQYRNLEILFSVGAGVDQLRLTAIPPQVKVIRMVEDGITRMMQEYVTLAVLALHRNFPAYLDLQRRREWRALPQKQAADRRIGVLGLGVLGRAVLESLRPFGFRLSGWSRSGKTIDGVATYSGDAGLGQMLGETDILVCLLPLTEATRGILNRELLAQLPQGASLVHAGRGAQLDSDALLTALDAGQLSGAVIDVTEPEPLPGDHALWAHPKVLLTPHVAGVTQADTAARAVIDNIKRYEAGLDLVGLVDRPVVTERSPTCC</sequence>
<dbReference type="Pfam" id="PF02826">
    <property type="entry name" value="2-Hacid_dh_C"/>
    <property type="match status" value="1"/>
</dbReference>
<keyword evidence="1" id="KW-0560">Oxidoreductase</keyword>
<gene>
    <name evidence="4" type="ORF">JWS04_20450</name>
</gene>
<reference evidence="4 5" key="1">
    <citation type="submission" date="2021-03" db="EMBL/GenBank/DDBJ databases">
        <title>Genome Sequence of Bradyrhizobium vignae strain ISRA400.</title>
        <authorList>
            <person name="Tisa L.S."/>
            <person name="Svistoonoff S."/>
            <person name="Hocher V."/>
            <person name="Fall S."/>
            <person name="Zaiya A."/>
            <person name="Naing D."/>
            <person name="Niang N."/>
            <person name="Diouf A."/>
            <person name="Dasylva M.C."/>
            <person name="Toure O."/>
            <person name="Gueye M."/>
            <person name="Gully D."/>
            <person name="Tisseyre P."/>
            <person name="Simpson S."/>
            <person name="Morris K."/>
            <person name="Thomas W.K."/>
        </authorList>
    </citation>
    <scope>NUCLEOTIDE SEQUENCE [LARGE SCALE GENOMIC DNA]</scope>
    <source>
        <strain evidence="4 5">ISRA400</strain>
    </source>
</reference>
<comment type="caution">
    <text evidence="4">The sequence shown here is derived from an EMBL/GenBank/DDBJ whole genome shotgun (WGS) entry which is preliminary data.</text>
</comment>
<evidence type="ECO:0000259" key="3">
    <source>
        <dbReference type="Pfam" id="PF02826"/>
    </source>
</evidence>
<dbReference type="Gene3D" id="3.40.50.720">
    <property type="entry name" value="NAD(P)-binding Rossmann-like Domain"/>
    <property type="match status" value="2"/>
</dbReference>
<dbReference type="Proteomes" id="UP000669317">
    <property type="component" value="Unassembled WGS sequence"/>
</dbReference>
<protein>
    <submittedName>
        <fullName evidence="4">Glyoxylate/hydroxypyruvate reductase A</fullName>
    </submittedName>
</protein>
<dbReference type="CDD" id="cd12164">
    <property type="entry name" value="GDH_like_2"/>
    <property type="match status" value="1"/>
</dbReference>
<keyword evidence="2" id="KW-0520">NAD</keyword>
<dbReference type="EMBL" id="JAGIKT010000045">
    <property type="protein sequence ID" value="MBP0113409.1"/>
    <property type="molecule type" value="Genomic_DNA"/>
</dbReference>
<evidence type="ECO:0000313" key="4">
    <source>
        <dbReference type="EMBL" id="MBP0113409.1"/>
    </source>
</evidence>
<dbReference type="InterPro" id="IPR006140">
    <property type="entry name" value="D-isomer_DH_NAD-bd"/>
</dbReference>
<evidence type="ECO:0000256" key="1">
    <source>
        <dbReference type="ARBA" id="ARBA00023002"/>
    </source>
</evidence>
<dbReference type="SUPFAM" id="SSF51735">
    <property type="entry name" value="NAD(P)-binding Rossmann-fold domains"/>
    <property type="match status" value="1"/>
</dbReference>
<dbReference type="RefSeq" id="WP_129144689.1">
    <property type="nucleotide sequence ID" value="NZ_JAGIKT010000045.1"/>
</dbReference>
<dbReference type="InterPro" id="IPR036291">
    <property type="entry name" value="NAD(P)-bd_dom_sf"/>
</dbReference>
<name>A0ABS3ZZ21_9BRAD</name>
<feature type="domain" description="D-isomer specific 2-hydroxyacid dehydrogenase NAD-binding" evidence="3">
    <location>
        <begin position="101"/>
        <end position="272"/>
    </location>
</feature>
<organism evidence="4 5">
    <name type="scientific">Bradyrhizobium vignae</name>
    <dbReference type="NCBI Taxonomy" id="1549949"/>
    <lineage>
        <taxon>Bacteria</taxon>
        <taxon>Pseudomonadati</taxon>
        <taxon>Pseudomonadota</taxon>
        <taxon>Alphaproteobacteria</taxon>
        <taxon>Hyphomicrobiales</taxon>
        <taxon>Nitrobacteraceae</taxon>
        <taxon>Bradyrhizobium</taxon>
    </lineage>
</organism>
<keyword evidence="5" id="KW-1185">Reference proteome</keyword>
<evidence type="ECO:0000313" key="5">
    <source>
        <dbReference type="Proteomes" id="UP000669317"/>
    </source>
</evidence>
<proteinExistence type="predicted"/>
<dbReference type="PANTHER" id="PTHR43333:SF1">
    <property type="entry name" value="D-ISOMER SPECIFIC 2-HYDROXYACID DEHYDROGENASE NAD-BINDING DOMAIN-CONTAINING PROTEIN"/>
    <property type="match status" value="1"/>
</dbReference>
<dbReference type="PANTHER" id="PTHR43333">
    <property type="entry name" value="2-HACID_DH_C DOMAIN-CONTAINING PROTEIN"/>
    <property type="match status" value="1"/>
</dbReference>
<evidence type="ECO:0000256" key="2">
    <source>
        <dbReference type="ARBA" id="ARBA00023027"/>
    </source>
</evidence>